<evidence type="ECO:0000259" key="3">
    <source>
        <dbReference type="PROSITE" id="PS50158"/>
    </source>
</evidence>
<dbReference type="PROSITE" id="PS50158">
    <property type="entry name" value="ZF_CCHC"/>
    <property type="match status" value="1"/>
</dbReference>
<keyword evidence="1" id="KW-0863">Zinc-finger</keyword>
<name>A0A699H679_TANCI</name>
<keyword evidence="1" id="KW-0862">Zinc</keyword>
<dbReference type="InterPro" id="IPR001878">
    <property type="entry name" value="Znf_CCHC"/>
</dbReference>
<comment type="caution">
    <text evidence="4">The sequence shown here is derived from an EMBL/GenBank/DDBJ whole genome shotgun (WGS) entry which is preliminary data.</text>
</comment>
<dbReference type="GO" id="GO:0008270">
    <property type="term" value="F:zinc ion binding"/>
    <property type="evidence" value="ECO:0007669"/>
    <property type="project" value="UniProtKB-KW"/>
</dbReference>
<feature type="coiled-coil region" evidence="2">
    <location>
        <begin position="280"/>
        <end position="318"/>
    </location>
</feature>
<reference evidence="4" key="1">
    <citation type="journal article" date="2019" name="Sci. Rep.">
        <title>Draft genome of Tanacetum cinerariifolium, the natural source of mosquito coil.</title>
        <authorList>
            <person name="Yamashiro T."/>
            <person name="Shiraishi A."/>
            <person name="Satake H."/>
            <person name="Nakayama K."/>
        </authorList>
    </citation>
    <scope>NUCLEOTIDE SEQUENCE</scope>
</reference>
<dbReference type="Pfam" id="PF14223">
    <property type="entry name" value="Retrotran_gag_2"/>
    <property type="match status" value="1"/>
</dbReference>
<keyword evidence="1" id="KW-0479">Metal-binding</keyword>
<protein>
    <recommendedName>
        <fullName evidence="3">CCHC-type domain-containing protein</fullName>
    </recommendedName>
</protein>
<evidence type="ECO:0000313" key="4">
    <source>
        <dbReference type="EMBL" id="GEX63132.1"/>
    </source>
</evidence>
<dbReference type="EMBL" id="BKCJ010120057">
    <property type="protein sequence ID" value="GEX63132.1"/>
    <property type="molecule type" value="Genomic_DNA"/>
</dbReference>
<evidence type="ECO:0000256" key="1">
    <source>
        <dbReference type="PROSITE-ProRule" id="PRU00047"/>
    </source>
</evidence>
<dbReference type="GO" id="GO:0003676">
    <property type="term" value="F:nucleic acid binding"/>
    <property type="evidence" value="ECO:0007669"/>
    <property type="project" value="InterPro"/>
</dbReference>
<evidence type="ECO:0000256" key="2">
    <source>
        <dbReference type="SAM" id="Coils"/>
    </source>
</evidence>
<dbReference type="InterPro" id="IPR036875">
    <property type="entry name" value="Znf_CCHC_sf"/>
</dbReference>
<feature type="domain" description="CCHC-type" evidence="3">
    <location>
        <begin position="168"/>
        <end position="181"/>
    </location>
</feature>
<keyword evidence="2" id="KW-0175">Coiled coil</keyword>
<gene>
    <name evidence="4" type="ORF">Tci_335107</name>
</gene>
<proteinExistence type="predicted"/>
<accession>A0A699H679</accession>
<dbReference type="SUPFAM" id="SSF57756">
    <property type="entry name" value="Retrovirus zinc finger-like domains"/>
    <property type="match status" value="1"/>
</dbReference>
<dbReference type="Gene3D" id="4.10.60.10">
    <property type="entry name" value="Zinc finger, CCHC-type"/>
    <property type="match status" value="1"/>
</dbReference>
<sequence length="538" mass="60629">MDERLEAIEKQFGGNKETKNVQKTLLKQQYENFTGSSSESLDQIHDRLQKLISQLEILGESLSQEDINLKFLRSLPTEWRTHTLIWRNKTDLKDQILDDLTNESVSVVTSVSAASTKVLVSTLPNLDTLSDAMAMLTMRARLFLQRTGRNLGANGTTSIGFDMSKVECNNCYRRGHFAKECMSPKDTRNKDTLRRNVPVETSTSNALVSQCDGVGSYDWSFQAEEEPTNYALMAFTSSSSSSFNNEIASCFKASRIVVYQQNETVVEEDIKLLKLDVMLRDNALLELRKKFEKAEREREELKLKLENFQTSSKNLSKLLASQTNDKTCLGYDNQVFNSTVFACDDFISSDSDVSIPYSPVHDYKSGAGSSAPLIEDWVFDSKDEYEGEPMLTQKAPSFVYTSEHVKTPRPFIKSVEHPAPAENLRKDILKSTGHRNSRNRKACFVCKSLTHRHVVPTAVLIRSRLVPLNVARPVNTVVFPTKVPHQRPTKHGVLKAHSPIKRPFNLRLSPQACNFHQTVTTAKAPQVNVVQGVKGNWV</sequence>
<organism evidence="4">
    <name type="scientific">Tanacetum cinerariifolium</name>
    <name type="common">Dalmatian daisy</name>
    <name type="synonym">Chrysanthemum cinerariifolium</name>
    <dbReference type="NCBI Taxonomy" id="118510"/>
    <lineage>
        <taxon>Eukaryota</taxon>
        <taxon>Viridiplantae</taxon>
        <taxon>Streptophyta</taxon>
        <taxon>Embryophyta</taxon>
        <taxon>Tracheophyta</taxon>
        <taxon>Spermatophyta</taxon>
        <taxon>Magnoliopsida</taxon>
        <taxon>eudicotyledons</taxon>
        <taxon>Gunneridae</taxon>
        <taxon>Pentapetalae</taxon>
        <taxon>asterids</taxon>
        <taxon>campanulids</taxon>
        <taxon>Asterales</taxon>
        <taxon>Asteraceae</taxon>
        <taxon>Asteroideae</taxon>
        <taxon>Anthemideae</taxon>
        <taxon>Anthemidinae</taxon>
        <taxon>Tanacetum</taxon>
    </lineage>
</organism>
<dbReference type="AlphaFoldDB" id="A0A699H679"/>